<keyword evidence="1" id="KW-0732">Signal</keyword>
<sequence>MKVLFVVFITVLILLLSTVDTVLSQGCNPPCPFPPFACVAGRCMNIYGRPTVSSFGK</sequence>
<gene>
    <name evidence="2" type="ORF">Bhyg_08312</name>
</gene>
<organism evidence="2 3">
    <name type="scientific">Pseudolycoriella hygida</name>
    <dbReference type="NCBI Taxonomy" id="35572"/>
    <lineage>
        <taxon>Eukaryota</taxon>
        <taxon>Metazoa</taxon>
        <taxon>Ecdysozoa</taxon>
        <taxon>Arthropoda</taxon>
        <taxon>Hexapoda</taxon>
        <taxon>Insecta</taxon>
        <taxon>Pterygota</taxon>
        <taxon>Neoptera</taxon>
        <taxon>Endopterygota</taxon>
        <taxon>Diptera</taxon>
        <taxon>Nematocera</taxon>
        <taxon>Sciaroidea</taxon>
        <taxon>Sciaridae</taxon>
        <taxon>Pseudolycoriella</taxon>
    </lineage>
</organism>
<evidence type="ECO:0000313" key="3">
    <source>
        <dbReference type="Proteomes" id="UP001151699"/>
    </source>
</evidence>
<evidence type="ECO:0000256" key="1">
    <source>
        <dbReference type="SAM" id="SignalP"/>
    </source>
</evidence>
<comment type="caution">
    <text evidence="2">The sequence shown here is derived from an EMBL/GenBank/DDBJ whole genome shotgun (WGS) entry which is preliminary data.</text>
</comment>
<proteinExistence type="predicted"/>
<dbReference type="AlphaFoldDB" id="A0A9Q0N582"/>
<name>A0A9Q0N582_9DIPT</name>
<dbReference type="EMBL" id="WJQU01000002">
    <property type="protein sequence ID" value="KAJ6643352.1"/>
    <property type="molecule type" value="Genomic_DNA"/>
</dbReference>
<feature type="signal peptide" evidence="1">
    <location>
        <begin position="1"/>
        <end position="24"/>
    </location>
</feature>
<reference evidence="2" key="1">
    <citation type="submission" date="2022-07" db="EMBL/GenBank/DDBJ databases">
        <authorList>
            <person name="Trinca V."/>
            <person name="Uliana J.V.C."/>
            <person name="Torres T.T."/>
            <person name="Ward R.J."/>
            <person name="Monesi N."/>
        </authorList>
    </citation>
    <scope>NUCLEOTIDE SEQUENCE</scope>
    <source>
        <strain evidence="2">HSMRA1968</strain>
        <tissue evidence="2">Whole embryos</tissue>
    </source>
</reference>
<accession>A0A9Q0N582</accession>
<protein>
    <submittedName>
        <fullName evidence="2">Uncharacterized protein</fullName>
    </submittedName>
</protein>
<feature type="chain" id="PRO_5040241501" evidence="1">
    <location>
        <begin position="25"/>
        <end position="57"/>
    </location>
</feature>
<keyword evidence="3" id="KW-1185">Reference proteome</keyword>
<dbReference type="Proteomes" id="UP001151699">
    <property type="component" value="Chromosome B"/>
</dbReference>
<evidence type="ECO:0000313" key="2">
    <source>
        <dbReference type="EMBL" id="KAJ6643352.1"/>
    </source>
</evidence>